<keyword evidence="5 6" id="KW-0472">Membrane</keyword>
<evidence type="ECO:0000259" key="7">
    <source>
        <dbReference type="Pfam" id="PF03772"/>
    </source>
</evidence>
<evidence type="ECO:0000259" key="8">
    <source>
        <dbReference type="Pfam" id="PF13567"/>
    </source>
</evidence>
<feature type="transmembrane region" description="Helical" evidence="6">
    <location>
        <begin position="463"/>
        <end position="481"/>
    </location>
</feature>
<feature type="transmembrane region" description="Helical" evidence="6">
    <location>
        <begin position="340"/>
        <end position="361"/>
    </location>
</feature>
<sequence>MFLVFSFLMLVLYLVKDFYFHRIRHVSLFFLFFSLGIFAHFLNSKKPLLPELKSKEVIVFKITKKLNSNEKNRRYEISAWKGKQTFLSVLSVPKSEAELNFLHYYKAEAYINRFQKPYSDFQFDYGKYLSRKDIYFQAYLPNSFQRGLRNDLSFSEEIRQKRLSTLSKIDSANLSKRTREFTKGIILADRTEMDAETVEDFTKSGLMHVLAISGSHMAIIFWLILLVLNPIFPPRFRNYKIIISLILIWAFAIFIDYGNSVVRSCIMISAYYLSVALQRKPDILHAMAVAAFGILIADTNQFFDVGFQLSFVAVFGIFWLNQPILQYLPKPKNKFQNLMVNVVSISIAAQIVTLPLVVFYFHQYSVISIVANLIVIPFSEILIIFSLLMTVLIEFSVQINWLNFIYDQLVTKALQLIHFFADLDFAFHRMIPMTLLEMAVGFVIIWFLRFAVITFSLKNVLKVSYFIILFVALRFLLNYRASQINEVLVHHYYKERIISVKTKDEVRFLMRANTNLGKVEKFVIEPYLTSRRIRKFKTEIISDDVEKIVISGKEYHLK</sequence>
<dbReference type="InterPro" id="IPR025405">
    <property type="entry name" value="DUF4131"/>
</dbReference>
<feature type="transmembrane region" description="Helical" evidence="6">
    <location>
        <begin position="209"/>
        <end position="229"/>
    </location>
</feature>
<keyword evidence="4 6" id="KW-1133">Transmembrane helix</keyword>
<proteinExistence type="predicted"/>
<reference evidence="9 10" key="1">
    <citation type="submission" date="2022-10" db="EMBL/GenBank/DDBJ databases">
        <title>Kaistella sp. BT-6-1-3.</title>
        <authorList>
            <person name="Ai J."/>
            <person name="Deng Z."/>
        </authorList>
    </citation>
    <scope>NUCLEOTIDE SEQUENCE [LARGE SCALE GENOMIC DNA]</scope>
    <source>
        <strain evidence="9 10">BT6-1-3</strain>
    </source>
</reference>
<evidence type="ECO:0000256" key="3">
    <source>
        <dbReference type="ARBA" id="ARBA00022692"/>
    </source>
</evidence>
<dbReference type="RefSeq" id="WP_265144958.1">
    <property type="nucleotide sequence ID" value="NZ_JAPCHZ010000006.1"/>
</dbReference>
<comment type="subcellular location">
    <subcellularLocation>
        <location evidence="1">Cell membrane</location>
        <topology evidence="1">Multi-pass membrane protein</topology>
    </subcellularLocation>
</comment>
<feature type="domain" description="DUF4131" evidence="8">
    <location>
        <begin position="3"/>
        <end position="141"/>
    </location>
</feature>
<feature type="transmembrane region" description="Helical" evidence="6">
    <location>
        <begin position="309"/>
        <end position="328"/>
    </location>
</feature>
<evidence type="ECO:0000256" key="4">
    <source>
        <dbReference type="ARBA" id="ARBA00022989"/>
    </source>
</evidence>
<protein>
    <submittedName>
        <fullName evidence="9">ComEC family competence protein</fullName>
    </submittedName>
</protein>
<feature type="transmembrane region" description="Helical" evidence="6">
    <location>
        <begin position="435"/>
        <end position="457"/>
    </location>
</feature>
<dbReference type="Pfam" id="PF03772">
    <property type="entry name" value="Competence"/>
    <property type="match status" value="1"/>
</dbReference>
<name>A0ABT3JQ11_9FLAO</name>
<evidence type="ECO:0000313" key="9">
    <source>
        <dbReference type="EMBL" id="MCW4452881.1"/>
    </source>
</evidence>
<dbReference type="InterPro" id="IPR004477">
    <property type="entry name" value="ComEC_N"/>
</dbReference>
<evidence type="ECO:0000256" key="5">
    <source>
        <dbReference type="ARBA" id="ARBA00023136"/>
    </source>
</evidence>
<dbReference type="NCBIfam" id="TIGR00360">
    <property type="entry name" value="ComEC_N-term"/>
    <property type="match status" value="1"/>
</dbReference>
<dbReference type="Proteomes" id="UP001209107">
    <property type="component" value="Unassembled WGS sequence"/>
</dbReference>
<accession>A0ABT3JQ11</accession>
<evidence type="ECO:0000256" key="1">
    <source>
        <dbReference type="ARBA" id="ARBA00004651"/>
    </source>
</evidence>
<gene>
    <name evidence="9" type="ORF">OK344_11770</name>
</gene>
<feature type="transmembrane region" description="Helical" evidence="6">
    <location>
        <begin position="283"/>
        <end position="303"/>
    </location>
</feature>
<keyword evidence="2" id="KW-1003">Cell membrane</keyword>
<keyword evidence="10" id="KW-1185">Reference proteome</keyword>
<feature type="domain" description="ComEC/Rec2-related protein" evidence="7">
    <location>
        <begin position="186"/>
        <end position="450"/>
    </location>
</feature>
<dbReference type="PANTHER" id="PTHR30619:SF1">
    <property type="entry name" value="RECOMBINATION PROTEIN 2"/>
    <property type="match status" value="1"/>
</dbReference>
<organism evidence="9 10">
    <name type="scientific">Kaistella yananensis</name>
    <dbReference type="NCBI Taxonomy" id="2989820"/>
    <lineage>
        <taxon>Bacteria</taxon>
        <taxon>Pseudomonadati</taxon>
        <taxon>Bacteroidota</taxon>
        <taxon>Flavobacteriia</taxon>
        <taxon>Flavobacteriales</taxon>
        <taxon>Weeksellaceae</taxon>
        <taxon>Chryseobacterium group</taxon>
        <taxon>Kaistella</taxon>
    </lineage>
</organism>
<evidence type="ECO:0000256" key="2">
    <source>
        <dbReference type="ARBA" id="ARBA00022475"/>
    </source>
</evidence>
<feature type="transmembrane region" description="Helical" evidence="6">
    <location>
        <begin position="367"/>
        <end position="393"/>
    </location>
</feature>
<comment type="caution">
    <text evidence="9">The sequence shown here is derived from an EMBL/GenBank/DDBJ whole genome shotgun (WGS) entry which is preliminary data.</text>
</comment>
<keyword evidence="3 6" id="KW-0812">Transmembrane</keyword>
<dbReference type="EMBL" id="JAPCHZ010000006">
    <property type="protein sequence ID" value="MCW4452881.1"/>
    <property type="molecule type" value="Genomic_DNA"/>
</dbReference>
<dbReference type="Pfam" id="PF13567">
    <property type="entry name" value="DUF4131"/>
    <property type="match status" value="1"/>
</dbReference>
<feature type="transmembrane region" description="Helical" evidence="6">
    <location>
        <begin position="241"/>
        <end position="262"/>
    </location>
</feature>
<evidence type="ECO:0000313" key="10">
    <source>
        <dbReference type="Proteomes" id="UP001209107"/>
    </source>
</evidence>
<dbReference type="PANTHER" id="PTHR30619">
    <property type="entry name" value="DNA INTERNALIZATION/COMPETENCE PROTEIN COMEC/REC2"/>
    <property type="match status" value="1"/>
</dbReference>
<dbReference type="InterPro" id="IPR052159">
    <property type="entry name" value="Competence_DNA_uptake"/>
</dbReference>
<evidence type="ECO:0000256" key="6">
    <source>
        <dbReference type="SAM" id="Phobius"/>
    </source>
</evidence>
<feature type="transmembrane region" description="Helical" evidence="6">
    <location>
        <begin position="26"/>
        <end position="43"/>
    </location>
</feature>